<feature type="signal peptide" evidence="14">
    <location>
        <begin position="1"/>
        <end position="20"/>
    </location>
</feature>
<keyword evidence="12" id="KW-0325">Glycoprotein</keyword>
<evidence type="ECO:0000256" key="6">
    <source>
        <dbReference type="ARBA" id="ARBA00022729"/>
    </source>
</evidence>
<dbReference type="Pfam" id="PF08399">
    <property type="entry name" value="VWA_N"/>
    <property type="match status" value="1"/>
</dbReference>
<keyword evidence="3" id="KW-0109">Calcium transport</keyword>
<dbReference type="GO" id="GO:0005891">
    <property type="term" value="C:voltage-gated calcium channel complex"/>
    <property type="evidence" value="ECO:0007669"/>
    <property type="project" value="TreeGrafter"/>
</dbReference>
<evidence type="ECO:0000256" key="5">
    <source>
        <dbReference type="ARBA" id="ARBA00022692"/>
    </source>
</evidence>
<dbReference type="AlphaFoldDB" id="A0A914XS79"/>
<evidence type="ECO:0000256" key="14">
    <source>
        <dbReference type="SAM" id="SignalP"/>
    </source>
</evidence>
<evidence type="ECO:0000256" key="11">
    <source>
        <dbReference type="ARBA" id="ARBA00023136"/>
    </source>
</evidence>
<dbReference type="InterPro" id="IPR036465">
    <property type="entry name" value="vWFA_dom_sf"/>
</dbReference>
<dbReference type="PANTHER" id="PTHR10166:SF37">
    <property type="entry name" value="STOLID, ISOFORM H"/>
    <property type="match status" value="1"/>
</dbReference>
<keyword evidence="10" id="KW-0406">Ion transport</keyword>
<evidence type="ECO:0000256" key="3">
    <source>
        <dbReference type="ARBA" id="ARBA00022568"/>
    </source>
</evidence>
<comment type="subcellular location">
    <subcellularLocation>
        <location evidence="1">Membrane</location>
        <topology evidence="1">Single-pass type I membrane protein</topology>
    </subcellularLocation>
</comment>
<evidence type="ECO:0000256" key="2">
    <source>
        <dbReference type="ARBA" id="ARBA00022448"/>
    </source>
</evidence>
<evidence type="ECO:0000256" key="4">
    <source>
        <dbReference type="ARBA" id="ARBA00022673"/>
    </source>
</evidence>
<keyword evidence="9" id="KW-1133">Transmembrane helix</keyword>
<dbReference type="InterPro" id="IPR002035">
    <property type="entry name" value="VWF_A"/>
</dbReference>
<keyword evidence="16" id="KW-1185">Reference proteome</keyword>
<keyword evidence="4" id="KW-0107">Calcium channel</keyword>
<organism evidence="16 17">
    <name type="scientific">Plectus sambesii</name>
    <dbReference type="NCBI Taxonomy" id="2011161"/>
    <lineage>
        <taxon>Eukaryota</taxon>
        <taxon>Metazoa</taxon>
        <taxon>Ecdysozoa</taxon>
        <taxon>Nematoda</taxon>
        <taxon>Chromadorea</taxon>
        <taxon>Plectida</taxon>
        <taxon>Plectina</taxon>
        <taxon>Plectoidea</taxon>
        <taxon>Plectidae</taxon>
        <taxon>Plectus</taxon>
    </lineage>
</organism>
<feature type="chain" id="PRO_5036811136" evidence="14">
    <location>
        <begin position="21"/>
        <end position="1272"/>
    </location>
</feature>
<dbReference type="PROSITE" id="PS50234">
    <property type="entry name" value="VWFA"/>
    <property type="match status" value="1"/>
</dbReference>
<feature type="domain" description="VWFA" evidence="15">
    <location>
        <begin position="259"/>
        <end position="489"/>
    </location>
</feature>
<evidence type="ECO:0000256" key="10">
    <source>
        <dbReference type="ARBA" id="ARBA00023065"/>
    </source>
</evidence>
<evidence type="ECO:0000256" key="7">
    <source>
        <dbReference type="ARBA" id="ARBA00022837"/>
    </source>
</evidence>
<keyword evidence="11" id="KW-0472">Membrane</keyword>
<dbReference type="WBParaSite" id="PSAMB.scaffold965size37952.g10027.t1">
    <property type="protein sequence ID" value="PSAMB.scaffold965size37952.g10027.t1"/>
    <property type="gene ID" value="PSAMB.scaffold965size37952.g10027"/>
</dbReference>
<dbReference type="Gene3D" id="3.40.50.410">
    <property type="entry name" value="von Willebrand factor, type A domain"/>
    <property type="match status" value="1"/>
</dbReference>
<dbReference type="SUPFAM" id="SSF53300">
    <property type="entry name" value="vWA-like"/>
    <property type="match status" value="1"/>
</dbReference>
<evidence type="ECO:0000256" key="12">
    <source>
        <dbReference type="ARBA" id="ARBA00023180"/>
    </source>
</evidence>
<dbReference type="Pfam" id="PF13519">
    <property type="entry name" value="VWA_2"/>
    <property type="match status" value="1"/>
</dbReference>
<protein>
    <submittedName>
        <fullName evidence="17">VWFA domain-containing protein</fullName>
    </submittedName>
</protein>
<dbReference type="InterPro" id="IPR013608">
    <property type="entry name" value="VWA_N"/>
</dbReference>
<accession>A0A914XS79</accession>
<evidence type="ECO:0000256" key="8">
    <source>
        <dbReference type="ARBA" id="ARBA00022882"/>
    </source>
</evidence>
<dbReference type="InterPro" id="IPR051173">
    <property type="entry name" value="Ca_channel_alpha-2/delta"/>
</dbReference>
<dbReference type="Gene3D" id="3.30.450.20">
    <property type="entry name" value="PAS domain"/>
    <property type="match status" value="1"/>
</dbReference>
<dbReference type="SMART" id="SM00327">
    <property type="entry name" value="VWA"/>
    <property type="match status" value="1"/>
</dbReference>
<keyword evidence="13" id="KW-0407">Ion channel</keyword>
<keyword evidence="2" id="KW-0813">Transport</keyword>
<keyword evidence="6 14" id="KW-0732">Signal</keyword>
<proteinExistence type="predicted"/>
<evidence type="ECO:0000313" key="17">
    <source>
        <dbReference type="WBParaSite" id="PSAMB.scaffold965size37952.g10027.t1"/>
    </source>
</evidence>
<dbReference type="Proteomes" id="UP000887566">
    <property type="component" value="Unplaced"/>
</dbReference>
<evidence type="ECO:0000256" key="1">
    <source>
        <dbReference type="ARBA" id="ARBA00004479"/>
    </source>
</evidence>
<dbReference type="PANTHER" id="PTHR10166">
    <property type="entry name" value="VOLTAGE-DEPENDENT CALCIUM CHANNEL SUBUNIT ALPHA-2/DELTA-RELATED"/>
    <property type="match status" value="1"/>
</dbReference>
<keyword evidence="5" id="KW-0812">Transmembrane</keyword>
<reference evidence="17" key="1">
    <citation type="submission" date="2022-11" db="UniProtKB">
        <authorList>
            <consortium name="WormBaseParasite"/>
        </authorList>
    </citation>
    <scope>IDENTIFICATION</scope>
</reference>
<evidence type="ECO:0000313" key="16">
    <source>
        <dbReference type="Proteomes" id="UP000887566"/>
    </source>
</evidence>
<dbReference type="Pfam" id="PF13768">
    <property type="entry name" value="VWA_3"/>
    <property type="match status" value="1"/>
</dbReference>
<keyword evidence="8" id="KW-0851">Voltage-gated channel</keyword>
<keyword evidence="7" id="KW-0106">Calcium</keyword>
<sequence>MPPMNLFVLSLLLLVLPADGAVEISLDDVKQWANLLGEDLYQTFREATKATEIQEMYSNYAQSEVFDPRLELKQNKKDIEEYLKKRSKMAWDAKISLQARPYLNISDDIDLNDPRKSTFVRFMSAKTGANHARLYFDDHYGRVLEANATEVFNYTANANFYGKKTSSAASAVHVPTPQYNRDADLLRKIEWSRIDELYRANRQATRDLSFQLFCSESSFMRYYPATPWVWDNPDPQNPLDLFDCRSTEWYINGATLSKNVMIMLDMSGSMLGQRFEIAKQTIESVLETLSDNDFFNIMPFSKKPYFLDECAEQAFLLQATMRNKKLMRSKLNNVTSEGKAEYEKALAKAFETLLNLRTPVNWTTPEQVATKVLQTGSSGFAQTLTTFGGHVMGLTDEYLAAIKNYTKGEKLGCNNVIMLITDGAPDYYKEVFQLYNADKKIRFFSFLIGDEATDFDQVKWMACTNKGFMVHVANLADVQEKVQHYIKVMSRPVAQQADAIGEADAVWSGIYRERLFLPWTEINTPEFYVSPLNAVRPKRVRVALKDPKSEKLVTTVSYPVVHNNTFMGVTGVTVPVIELKQLIPHYKLGGLSYSFMLDNNGYVMFHPQLRPIEPNTKQPKPNYNSMDILELEVPQNQKLLAGHRSVVLGLDYTSEMRSAMIKCDNTDPKELKILYAIDDVGRVYRQTNTYYAECIEGALFTIGMAIAKGDEHRIARRSPPAYGQVQMSWFEGKNWRIHPEWRYCLVNDSDANISPEEAFTIYAKQMREGGALPELCLPRKELVDRLLLDIEVTNSLTNYWDINWEIDIGKGIHLVFFATPTGLIRFADEKLPFVEYEDPNWAEPDNLTAPNDIVPKQMYQHFILDDNKRTSEDSYFQRAVRMRDRIVFDTNLKTKVWYTDETTSAFGHRENVSVLMTATQAIFMDKALVGVVGVEMLYDSLAQTLKKIGCGPGDDKTWCFLLDEHAYIVYSSLNTSRYSSPWATQLGDRKNSHLGKWFGHLNLVTEMTMGLLHERGFYVETTYVDYQALCQDQSYTVAGAMRLLNPFLSTFKSFHWIGRELWSLLTEYTILGVISAIIRPTEAYTASFHDLNEGLPCDKASHFYLANWKEENWESEGHAPVIAESLIPNDRYDKPCKQSAQGCAVKIYASWVPKTNLLLVAIAQKPSADTVSECYNPEKCPMSVPPKFLFGFTQVYNATDKHMDMLPTDPESDAEFENQCRHIRSKERKSPSKCFISNDDEAEYPCSNASLATSTWLLICIFALLSTIRSRT</sequence>
<evidence type="ECO:0000259" key="15">
    <source>
        <dbReference type="PROSITE" id="PS50234"/>
    </source>
</evidence>
<dbReference type="GO" id="GO:0005245">
    <property type="term" value="F:voltage-gated calcium channel activity"/>
    <property type="evidence" value="ECO:0007669"/>
    <property type="project" value="TreeGrafter"/>
</dbReference>
<name>A0A914XS79_9BILA</name>
<evidence type="ECO:0000256" key="13">
    <source>
        <dbReference type="ARBA" id="ARBA00023303"/>
    </source>
</evidence>
<evidence type="ECO:0000256" key="9">
    <source>
        <dbReference type="ARBA" id="ARBA00022989"/>
    </source>
</evidence>